<reference evidence="2" key="1">
    <citation type="submission" date="2015-10" db="EMBL/GenBank/DDBJ databases">
        <title>Description of Candidatus Tenderia electrophaga gen. nov, sp. nov., an Uncultivated Electroautotroph from a Biocathode Enrichment.</title>
        <authorList>
            <person name="Eddie B.J."/>
            <person name="Malanoski A.P."/>
            <person name="Wang Z."/>
            <person name="Hall R.J."/>
            <person name="Oh S.D."/>
            <person name="Heiner C."/>
            <person name="Lin B."/>
            <person name="Strycharz-Glaven S.M."/>
        </authorList>
    </citation>
    <scope>NUCLEOTIDE SEQUENCE [LARGE SCALE GENOMIC DNA]</scope>
    <source>
        <strain evidence="2">NRL1</strain>
    </source>
</reference>
<dbReference type="Proteomes" id="UP000055136">
    <property type="component" value="Chromosome"/>
</dbReference>
<keyword evidence="1" id="KW-0472">Membrane</keyword>
<dbReference type="EMBL" id="CP013099">
    <property type="protein sequence ID" value="ALP53150.1"/>
    <property type="molecule type" value="Genomic_DNA"/>
</dbReference>
<dbReference type="InterPro" id="IPR005133">
    <property type="entry name" value="PhaG_MnhG_YufB"/>
</dbReference>
<evidence type="ECO:0000256" key="1">
    <source>
        <dbReference type="SAM" id="Phobius"/>
    </source>
</evidence>
<gene>
    <name evidence="2" type="ORF">Tel_08260</name>
</gene>
<accession>A0A0S2TDD9</accession>
<organism evidence="2 3">
    <name type="scientific">Candidatus Tenderia electrophaga</name>
    <dbReference type="NCBI Taxonomy" id="1748243"/>
    <lineage>
        <taxon>Bacteria</taxon>
        <taxon>Pseudomonadati</taxon>
        <taxon>Pseudomonadota</taxon>
        <taxon>Gammaproteobacteria</taxon>
        <taxon>Candidatus Tenderiales</taxon>
        <taxon>Candidatus Tenderiaceae</taxon>
        <taxon>Candidatus Tenderia</taxon>
    </lineage>
</organism>
<dbReference type="Pfam" id="PF03334">
    <property type="entry name" value="PhaG_MnhG_YufB"/>
    <property type="match status" value="1"/>
</dbReference>
<feature type="transmembrane region" description="Helical" evidence="1">
    <location>
        <begin position="62"/>
        <end position="84"/>
    </location>
</feature>
<proteinExistence type="predicted"/>
<dbReference type="PANTHER" id="PTHR34703:SF1">
    <property type="entry name" value="ANTIPORTER SUBUNIT MNHG2-RELATED"/>
    <property type="match status" value="1"/>
</dbReference>
<keyword evidence="1" id="KW-0812">Transmembrane</keyword>
<evidence type="ECO:0000313" key="3">
    <source>
        <dbReference type="Proteomes" id="UP000055136"/>
    </source>
</evidence>
<evidence type="ECO:0000313" key="2">
    <source>
        <dbReference type="EMBL" id="ALP53150.1"/>
    </source>
</evidence>
<dbReference type="AlphaFoldDB" id="A0A0S2TDD9"/>
<dbReference type="STRING" id="1748243.Tel_08260"/>
<name>A0A0S2TDD9_9GAMM</name>
<dbReference type="KEGG" id="tee:Tel_08260"/>
<keyword evidence="3" id="KW-1185">Reference proteome</keyword>
<keyword evidence="1" id="KW-1133">Transmembrane helix</keyword>
<feature type="transmembrane region" description="Helical" evidence="1">
    <location>
        <begin position="6"/>
        <end position="27"/>
    </location>
</feature>
<sequence>MIEWLAAVLILAGMVFFIAGTVGLLRLPDVYCRLHALNKADNIGLGLVVLGLLIQADSLRQVLLLVLIWLLVLCASVVGAYLVANRAHLKGMAPWQR</sequence>
<dbReference type="PANTHER" id="PTHR34703">
    <property type="entry name" value="ANTIPORTER SUBUNIT MNHG2-RELATED"/>
    <property type="match status" value="1"/>
</dbReference>
<dbReference type="GO" id="GO:0015385">
    <property type="term" value="F:sodium:proton antiporter activity"/>
    <property type="evidence" value="ECO:0007669"/>
    <property type="project" value="TreeGrafter"/>
</dbReference>
<feature type="transmembrane region" description="Helical" evidence="1">
    <location>
        <begin position="39"/>
        <end position="56"/>
    </location>
</feature>
<protein>
    <submittedName>
        <fullName evidence="2">Cation:proton antiporter</fullName>
    </submittedName>
</protein>
<dbReference type="NCBIfam" id="TIGR01300">
    <property type="entry name" value="CPA3_mnhG_phaG"/>
    <property type="match status" value="1"/>
</dbReference>